<gene>
    <name evidence="2" type="ORF">SDC9_197038</name>
</gene>
<proteinExistence type="predicted"/>
<comment type="caution">
    <text evidence="2">The sequence shown here is derived from an EMBL/GenBank/DDBJ whole genome shotgun (WGS) entry which is preliminary data.</text>
</comment>
<keyword evidence="1" id="KW-1133">Transmembrane helix</keyword>
<organism evidence="2">
    <name type="scientific">bioreactor metagenome</name>
    <dbReference type="NCBI Taxonomy" id="1076179"/>
    <lineage>
        <taxon>unclassified sequences</taxon>
        <taxon>metagenomes</taxon>
        <taxon>ecological metagenomes</taxon>
    </lineage>
</organism>
<dbReference type="AlphaFoldDB" id="A0A645IDU1"/>
<protein>
    <submittedName>
        <fullName evidence="2">Uncharacterized protein</fullName>
    </submittedName>
</protein>
<sequence length="107" mass="11790">MFGLHPVGRIRLDDNLLNPAIIGIVINIIGACCNGNCLIYLIKRHPHGLRFFPVDMQGKTCSLTKPIDIDIGKMRITICLHNKLIGRLLECLIAFPASVLQIVSETG</sequence>
<accession>A0A645IDU1</accession>
<keyword evidence="1" id="KW-0472">Membrane</keyword>
<name>A0A645IDU1_9ZZZZ</name>
<dbReference type="EMBL" id="VSSQ01112657">
    <property type="protein sequence ID" value="MPN49417.1"/>
    <property type="molecule type" value="Genomic_DNA"/>
</dbReference>
<reference evidence="2" key="1">
    <citation type="submission" date="2019-08" db="EMBL/GenBank/DDBJ databases">
        <authorList>
            <person name="Kucharzyk K."/>
            <person name="Murdoch R.W."/>
            <person name="Higgins S."/>
            <person name="Loffler F."/>
        </authorList>
    </citation>
    <scope>NUCLEOTIDE SEQUENCE</scope>
</reference>
<evidence type="ECO:0000313" key="2">
    <source>
        <dbReference type="EMBL" id="MPN49417.1"/>
    </source>
</evidence>
<evidence type="ECO:0000256" key="1">
    <source>
        <dbReference type="SAM" id="Phobius"/>
    </source>
</evidence>
<keyword evidence="1" id="KW-0812">Transmembrane</keyword>
<feature type="transmembrane region" description="Helical" evidence="1">
    <location>
        <begin position="20"/>
        <end position="42"/>
    </location>
</feature>